<dbReference type="Proteomes" id="UP000710849">
    <property type="component" value="Unassembled WGS sequence"/>
</dbReference>
<keyword evidence="3" id="KW-1185">Reference proteome</keyword>
<dbReference type="EMBL" id="RCSW01000012">
    <property type="protein sequence ID" value="KAF7941579.1"/>
    <property type="molecule type" value="Genomic_DNA"/>
</dbReference>
<protein>
    <submittedName>
        <fullName evidence="2">Uncharacterized protein</fullName>
    </submittedName>
</protein>
<dbReference type="RefSeq" id="XP_038731861.1">
    <property type="nucleotide sequence ID" value="XM_038876929.1"/>
</dbReference>
<reference evidence="2 3" key="1">
    <citation type="journal article" date="2020" name="Genome Biol. Evol.">
        <title>Comparative genomics of Sclerotiniaceae.</title>
        <authorList>
            <person name="Valero Jimenez C.A."/>
            <person name="Steentjes M."/>
            <person name="Scholten O.E."/>
            <person name="Van Kan J.A.L."/>
        </authorList>
    </citation>
    <scope>NUCLEOTIDE SEQUENCE [LARGE SCALE GENOMIC DNA]</scope>
    <source>
        <strain evidence="2 3">MUCL 94</strain>
    </source>
</reference>
<organism evidence="2 3">
    <name type="scientific">Botrytis byssoidea</name>
    <dbReference type="NCBI Taxonomy" id="139641"/>
    <lineage>
        <taxon>Eukaryota</taxon>
        <taxon>Fungi</taxon>
        <taxon>Dikarya</taxon>
        <taxon>Ascomycota</taxon>
        <taxon>Pezizomycotina</taxon>
        <taxon>Leotiomycetes</taxon>
        <taxon>Helotiales</taxon>
        <taxon>Sclerotiniaceae</taxon>
        <taxon>Botrytis</taxon>
    </lineage>
</organism>
<dbReference type="AlphaFoldDB" id="A0A9P5LU07"/>
<proteinExistence type="predicted"/>
<comment type="caution">
    <text evidence="2">The sequence shown here is derived from an EMBL/GenBank/DDBJ whole genome shotgun (WGS) entry which is preliminary data.</text>
</comment>
<name>A0A9P5LU07_9HELO</name>
<sequence length="182" mass="20473">MVKLNMLHRLPTFGGEASRLGENAGEATHQQLIDQLRELTYSLESNDDTIQRIIYRQLEIVVVRVGRYPGEWMLQYMQGQKTWLDTFFLEKEVGGWKSTSGRGVPLVDVGGTADRILDEFKAKTAGIEGRDQPHNTNAATENPDVETTAYDIDTPQPAKDAKFTTAEVYSMIFKMRNAAALF</sequence>
<feature type="region of interest" description="Disordered" evidence="1">
    <location>
        <begin position="128"/>
        <end position="152"/>
    </location>
</feature>
<evidence type="ECO:0000313" key="3">
    <source>
        <dbReference type="Proteomes" id="UP000710849"/>
    </source>
</evidence>
<dbReference type="GeneID" id="62150005"/>
<gene>
    <name evidence="2" type="ORF">EAE97_006416</name>
</gene>
<evidence type="ECO:0000313" key="2">
    <source>
        <dbReference type="EMBL" id="KAF7941579.1"/>
    </source>
</evidence>
<accession>A0A9P5LU07</accession>
<evidence type="ECO:0000256" key="1">
    <source>
        <dbReference type="SAM" id="MobiDB-lite"/>
    </source>
</evidence>